<protein>
    <submittedName>
        <fullName evidence="1">Uncharacterized protein</fullName>
    </submittedName>
</protein>
<reference evidence="1 2" key="1">
    <citation type="submission" date="2018-06" db="EMBL/GenBank/DDBJ databases">
        <title>A transcriptomic atlas of mushroom development highlights an independent origin of complex multicellularity.</title>
        <authorList>
            <consortium name="DOE Joint Genome Institute"/>
            <person name="Krizsan K."/>
            <person name="Almasi E."/>
            <person name="Merenyi Z."/>
            <person name="Sahu N."/>
            <person name="Viragh M."/>
            <person name="Koszo T."/>
            <person name="Mondo S."/>
            <person name="Kiss B."/>
            <person name="Balint B."/>
            <person name="Kues U."/>
            <person name="Barry K."/>
            <person name="Hegedus J.C."/>
            <person name="Henrissat B."/>
            <person name="Johnson J."/>
            <person name="Lipzen A."/>
            <person name="Ohm R."/>
            <person name="Nagy I."/>
            <person name="Pangilinan J."/>
            <person name="Yan J."/>
            <person name="Xiong Y."/>
            <person name="Grigoriev I.V."/>
            <person name="Hibbett D.S."/>
            <person name="Nagy L.G."/>
        </authorList>
    </citation>
    <scope>NUCLEOTIDE SEQUENCE [LARGE SCALE GENOMIC DNA]</scope>
    <source>
        <strain evidence="1 2">SZMC22713</strain>
    </source>
</reference>
<evidence type="ECO:0000313" key="2">
    <source>
        <dbReference type="Proteomes" id="UP000294933"/>
    </source>
</evidence>
<sequence>MCPTRSLIPLQMALPSGTFNLDPAYQWPVMQPRGTYQLQMLQTERNYAPCANCVYAHEKCFIGEPYSSSLCRKCAGQHRTCCPPHMSRTEAGHWKKQDRLIRATARLDTTSGVGDERLQSSGTDVVVASAMLGAIGVENNVASHYPHGSDAYGNQSDSVLVNFFGTNVEPNSTLENSVVPQEQPTYQQYPFLNEGINTHGFNYAAPINEFPLEFLSRF</sequence>
<evidence type="ECO:0000313" key="1">
    <source>
        <dbReference type="EMBL" id="TDL17081.1"/>
    </source>
</evidence>
<name>A0A4Y7PPX9_9AGAM</name>
<accession>A0A4Y7PPX9</accession>
<proteinExistence type="predicted"/>
<organism evidence="1 2">
    <name type="scientific">Rickenella mellea</name>
    <dbReference type="NCBI Taxonomy" id="50990"/>
    <lineage>
        <taxon>Eukaryota</taxon>
        <taxon>Fungi</taxon>
        <taxon>Dikarya</taxon>
        <taxon>Basidiomycota</taxon>
        <taxon>Agaricomycotina</taxon>
        <taxon>Agaricomycetes</taxon>
        <taxon>Hymenochaetales</taxon>
        <taxon>Rickenellaceae</taxon>
        <taxon>Rickenella</taxon>
    </lineage>
</organism>
<dbReference type="EMBL" id="ML170228">
    <property type="protein sequence ID" value="TDL17081.1"/>
    <property type="molecule type" value="Genomic_DNA"/>
</dbReference>
<keyword evidence="2" id="KW-1185">Reference proteome</keyword>
<gene>
    <name evidence="1" type="ORF">BD410DRAFT_583861</name>
</gene>
<dbReference type="Proteomes" id="UP000294933">
    <property type="component" value="Unassembled WGS sequence"/>
</dbReference>
<dbReference type="VEuPathDB" id="FungiDB:BD410DRAFT_583861"/>
<dbReference type="AlphaFoldDB" id="A0A4Y7PPX9"/>